<dbReference type="GO" id="GO:0046872">
    <property type="term" value="F:metal ion binding"/>
    <property type="evidence" value="ECO:0007669"/>
    <property type="project" value="UniProtKB-KW"/>
</dbReference>
<evidence type="ECO:0000256" key="6">
    <source>
        <dbReference type="ARBA" id="ARBA00023180"/>
    </source>
</evidence>
<accession>A0A1B0D541</accession>
<proteinExistence type="inferred from homology"/>
<comment type="cofactor">
    <cofactor evidence="1">
        <name>Ca(2+)</name>
        <dbReference type="ChEBI" id="CHEBI:29108"/>
    </cofactor>
</comment>
<dbReference type="PROSITE" id="PS00149">
    <property type="entry name" value="SULFATASE_2"/>
    <property type="match status" value="1"/>
</dbReference>
<keyword evidence="3" id="KW-0479">Metal-binding</keyword>
<dbReference type="PANTHER" id="PTHR10342:SF264">
    <property type="entry name" value="MIP05773P-RELATED"/>
    <property type="match status" value="1"/>
</dbReference>
<keyword evidence="4" id="KW-0378">Hydrolase</keyword>
<evidence type="ECO:0000256" key="3">
    <source>
        <dbReference type="ARBA" id="ARBA00022723"/>
    </source>
</evidence>
<evidence type="ECO:0000256" key="4">
    <source>
        <dbReference type="ARBA" id="ARBA00022801"/>
    </source>
</evidence>
<dbReference type="VEuPathDB" id="VectorBase:PPAI002598"/>
<dbReference type="AlphaFoldDB" id="A0A1B0D541"/>
<evidence type="ECO:0000256" key="2">
    <source>
        <dbReference type="ARBA" id="ARBA00008779"/>
    </source>
</evidence>
<dbReference type="Pfam" id="PF00884">
    <property type="entry name" value="Sulfatase"/>
    <property type="match status" value="1"/>
</dbReference>
<dbReference type="Gene3D" id="3.40.720.10">
    <property type="entry name" value="Alkaline Phosphatase, subunit A"/>
    <property type="match status" value="1"/>
</dbReference>
<organism evidence="8 9">
    <name type="scientific">Phlebotomus papatasi</name>
    <name type="common">Sandfly</name>
    <dbReference type="NCBI Taxonomy" id="29031"/>
    <lineage>
        <taxon>Eukaryota</taxon>
        <taxon>Metazoa</taxon>
        <taxon>Ecdysozoa</taxon>
        <taxon>Arthropoda</taxon>
        <taxon>Hexapoda</taxon>
        <taxon>Insecta</taxon>
        <taxon>Pterygota</taxon>
        <taxon>Neoptera</taxon>
        <taxon>Endopterygota</taxon>
        <taxon>Diptera</taxon>
        <taxon>Nematocera</taxon>
        <taxon>Psychodoidea</taxon>
        <taxon>Psychodidae</taxon>
        <taxon>Phlebotomus</taxon>
        <taxon>Phlebotomus</taxon>
    </lineage>
</organism>
<evidence type="ECO:0000256" key="5">
    <source>
        <dbReference type="ARBA" id="ARBA00022837"/>
    </source>
</evidence>
<dbReference type="InterPro" id="IPR000917">
    <property type="entry name" value="Sulfatase_N"/>
</dbReference>
<dbReference type="InterPro" id="IPR017850">
    <property type="entry name" value="Alkaline_phosphatase_core_sf"/>
</dbReference>
<sequence length="234" mass="26871">MQHYVIPSDEPWGLPPGFKILPQYLKEAGYKTRIVGKWHLGMARKHYIPTERGFDSHVGFLGPYIDYFDYTLKMTNKNYSAGFDFRQNDHIYRERVGEYATDAITEESSKVIRDHEPSKGPLFLFVAQVAPHAANEYDPLQALDRDLQQMSHIEGEKRRYYAAMVAALDRSVGRIVDALWAKNILNNTIILFYSDNGGPTHGLHSTTASNWPLRGVSKRFKKIFARIVKESTFI</sequence>
<evidence type="ECO:0000259" key="7">
    <source>
        <dbReference type="Pfam" id="PF00884"/>
    </source>
</evidence>
<comment type="similarity">
    <text evidence="2">Belongs to the sulfatase family.</text>
</comment>
<dbReference type="EnsemblMetazoa" id="PPAI002598-RA">
    <property type="protein sequence ID" value="PPAI002598-PA"/>
    <property type="gene ID" value="PPAI002598"/>
</dbReference>
<dbReference type="PANTHER" id="PTHR10342">
    <property type="entry name" value="ARYLSULFATASE"/>
    <property type="match status" value="1"/>
</dbReference>
<keyword evidence="9" id="KW-1185">Reference proteome</keyword>
<dbReference type="VEuPathDB" id="VectorBase:PPAPM1_010056"/>
<evidence type="ECO:0000256" key="1">
    <source>
        <dbReference type="ARBA" id="ARBA00001913"/>
    </source>
</evidence>
<keyword evidence="5" id="KW-0106">Calcium</keyword>
<feature type="domain" description="Sulfatase N-terminal" evidence="7">
    <location>
        <begin position="9"/>
        <end position="212"/>
    </location>
</feature>
<reference evidence="8" key="1">
    <citation type="submission" date="2022-08" db="UniProtKB">
        <authorList>
            <consortium name="EnsemblMetazoa"/>
        </authorList>
    </citation>
    <scope>IDENTIFICATION</scope>
    <source>
        <strain evidence="8">Israel</strain>
    </source>
</reference>
<dbReference type="InterPro" id="IPR024607">
    <property type="entry name" value="Sulfatase_CS"/>
</dbReference>
<evidence type="ECO:0000313" key="8">
    <source>
        <dbReference type="EnsemblMetazoa" id="PPAI002598-PA"/>
    </source>
</evidence>
<evidence type="ECO:0000313" key="9">
    <source>
        <dbReference type="Proteomes" id="UP000092462"/>
    </source>
</evidence>
<dbReference type="Proteomes" id="UP000092462">
    <property type="component" value="Unassembled WGS sequence"/>
</dbReference>
<dbReference type="InterPro" id="IPR047115">
    <property type="entry name" value="ARSB"/>
</dbReference>
<protein>
    <recommendedName>
        <fullName evidence="7">Sulfatase N-terminal domain-containing protein</fullName>
    </recommendedName>
</protein>
<keyword evidence="6" id="KW-0325">Glycoprotein</keyword>
<name>A0A1B0D541_PHLPP</name>
<dbReference type="EMBL" id="AJVK01011710">
    <property type="status" value="NOT_ANNOTATED_CDS"/>
    <property type="molecule type" value="Genomic_DNA"/>
</dbReference>
<dbReference type="SUPFAM" id="SSF53649">
    <property type="entry name" value="Alkaline phosphatase-like"/>
    <property type="match status" value="1"/>
</dbReference>
<dbReference type="GO" id="GO:0008484">
    <property type="term" value="F:sulfuric ester hydrolase activity"/>
    <property type="evidence" value="ECO:0007669"/>
    <property type="project" value="InterPro"/>
</dbReference>